<dbReference type="InterPro" id="IPR003598">
    <property type="entry name" value="Ig_sub2"/>
</dbReference>
<keyword evidence="5" id="KW-0675">Receptor</keyword>
<dbReference type="Gene3D" id="2.60.40.10">
    <property type="entry name" value="Immunoglobulins"/>
    <property type="match status" value="1"/>
</dbReference>
<dbReference type="PANTHER" id="PTHR45080:SF8">
    <property type="entry name" value="IG-LIKE DOMAIN-CONTAINING PROTEIN"/>
    <property type="match status" value="1"/>
</dbReference>
<accession>A0AAD9V3L9</accession>
<dbReference type="SUPFAM" id="SSF48726">
    <property type="entry name" value="Immunoglobulin"/>
    <property type="match status" value="1"/>
</dbReference>
<dbReference type="PANTHER" id="PTHR45080">
    <property type="entry name" value="CONTACTIN 5"/>
    <property type="match status" value="1"/>
</dbReference>
<dbReference type="Pfam" id="PF13927">
    <property type="entry name" value="Ig_3"/>
    <property type="match status" value="1"/>
</dbReference>
<reference evidence="5" key="1">
    <citation type="journal article" date="2023" name="G3 (Bethesda)">
        <title>Whole genome assembly and annotation of the endangered Caribbean coral Acropora cervicornis.</title>
        <authorList>
            <person name="Selwyn J.D."/>
            <person name="Vollmer S.V."/>
        </authorList>
    </citation>
    <scope>NUCLEOTIDE SEQUENCE</scope>
    <source>
        <strain evidence="5">K2</strain>
    </source>
</reference>
<feature type="compositionally biased region" description="Polar residues" evidence="3">
    <location>
        <begin position="221"/>
        <end position="234"/>
    </location>
</feature>
<dbReference type="AlphaFoldDB" id="A0AAD9V3L9"/>
<evidence type="ECO:0000256" key="1">
    <source>
        <dbReference type="ARBA" id="ARBA00022729"/>
    </source>
</evidence>
<evidence type="ECO:0000313" key="5">
    <source>
        <dbReference type="EMBL" id="KAK2559505.1"/>
    </source>
</evidence>
<comment type="caution">
    <text evidence="5">The sequence shown here is derived from an EMBL/GenBank/DDBJ whole genome shotgun (WGS) entry which is preliminary data.</text>
</comment>
<dbReference type="InterPro" id="IPR003599">
    <property type="entry name" value="Ig_sub"/>
</dbReference>
<evidence type="ECO:0000259" key="4">
    <source>
        <dbReference type="PROSITE" id="PS50835"/>
    </source>
</evidence>
<sequence>MGRQQPPQLSLRNVHQQATSSLSEVETDSQSDIIDRVVGSSPSSSSDESLPETDFLPEPGAETLIATSKHGRKRAVARETIRQENSSSHILGPNAITGPPSIIGTVKPQYTVIEGQTLKLWCEVTGTNDPPVSRTLTAWKKLPEGLIIRDEFPRFKIRLGKYLRIKKVKLGDRGTYVCSAWNPDGTLTRQIRLVVLEANTISRATNIITNPPTVGRPPEFTNPSNRSSQYTQGSPIRLKCHQ</sequence>
<evidence type="ECO:0000313" key="6">
    <source>
        <dbReference type="Proteomes" id="UP001249851"/>
    </source>
</evidence>
<dbReference type="PROSITE" id="PS50835">
    <property type="entry name" value="IG_LIKE"/>
    <property type="match status" value="1"/>
</dbReference>
<feature type="region of interest" description="Disordered" evidence="3">
    <location>
        <begin position="1"/>
        <end position="58"/>
    </location>
</feature>
<dbReference type="GO" id="GO:0007156">
    <property type="term" value="P:homophilic cell adhesion via plasma membrane adhesion molecules"/>
    <property type="evidence" value="ECO:0007669"/>
    <property type="project" value="TreeGrafter"/>
</dbReference>
<keyword evidence="2" id="KW-1015">Disulfide bond</keyword>
<name>A0AAD9V3L9_ACRCE</name>
<feature type="compositionally biased region" description="Polar residues" evidence="3">
    <location>
        <begin position="1"/>
        <end position="32"/>
    </location>
</feature>
<proteinExistence type="predicted"/>
<evidence type="ECO:0000256" key="3">
    <source>
        <dbReference type="SAM" id="MobiDB-lite"/>
    </source>
</evidence>
<keyword evidence="1" id="KW-0732">Signal</keyword>
<feature type="region of interest" description="Disordered" evidence="3">
    <location>
        <begin position="208"/>
        <end position="235"/>
    </location>
</feature>
<dbReference type="EMBL" id="JARQWQ010000040">
    <property type="protein sequence ID" value="KAK2559505.1"/>
    <property type="molecule type" value="Genomic_DNA"/>
</dbReference>
<dbReference type="Proteomes" id="UP001249851">
    <property type="component" value="Unassembled WGS sequence"/>
</dbReference>
<dbReference type="GO" id="GO:0030424">
    <property type="term" value="C:axon"/>
    <property type="evidence" value="ECO:0007669"/>
    <property type="project" value="TreeGrafter"/>
</dbReference>
<dbReference type="InterPro" id="IPR036179">
    <property type="entry name" value="Ig-like_dom_sf"/>
</dbReference>
<evidence type="ECO:0000256" key="2">
    <source>
        <dbReference type="ARBA" id="ARBA00023157"/>
    </source>
</evidence>
<dbReference type="GO" id="GO:0043025">
    <property type="term" value="C:neuronal cell body"/>
    <property type="evidence" value="ECO:0007669"/>
    <property type="project" value="TreeGrafter"/>
</dbReference>
<keyword evidence="6" id="KW-1185">Reference proteome</keyword>
<dbReference type="InterPro" id="IPR050958">
    <property type="entry name" value="Cell_Adh-Cytoskel_Orgn"/>
</dbReference>
<organism evidence="5 6">
    <name type="scientific">Acropora cervicornis</name>
    <name type="common">Staghorn coral</name>
    <dbReference type="NCBI Taxonomy" id="6130"/>
    <lineage>
        <taxon>Eukaryota</taxon>
        <taxon>Metazoa</taxon>
        <taxon>Cnidaria</taxon>
        <taxon>Anthozoa</taxon>
        <taxon>Hexacorallia</taxon>
        <taxon>Scleractinia</taxon>
        <taxon>Astrocoeniina</taxon>
        <taxon>Acroporidae</taxon>
        <taxon>Acropora</taxon>
    </lineage>
</organism>
<reference evidence="5" key="2">
    <citation type="journal article" date="2023" name="Science">
        <title>Genomic signatures of disease resistance in endangered staghorn corals.</title>
        <authorList>
            <person name="Vollmer S.V."/>
            <person name="Selwyn J.D."/>
            <person name="Despard B.A."/>
            <person name="Roesel C.L."/>
        </authorList>
    </citation>
    <scope>NUCLEOTIDE SEQUENCE</scope>
    <source>
        <strain evidence="5">K2</strain>
    </source>
</reference>
<dbReference type="GO" id="GO:0050808">
    <property type="term" value="P:synapse organization"/>
    <property type="evidence" value="ECO:0007669"/>
    <property type="project" value="TreeGrafter"/>
</dbReference>
<dbReference type="SMART" id="SM00409">
    <property type="entry name" value="IG"/>
    <property type="match status" value="1"/>
</dbReference>
<dbReference type="SMART" id="SM00408">
    <property type="entry name" value="IGc2"/>
    <property type="match status" value="1"/>
</dbReference>
<dbReference type="GO" id="GO:0005886">
    <property type="term" value="C:plasma membrane"/>
    <property type="evidence" value="ECO:0007669"/>
    <property type="project" value="TreeGrafter"/>
</dbReference>
<dbReference type="InterPro" id="IPR007110">
    <property type="entry name" value="Ig-like_dom"/>
</dbReference>
<dbReference type="GO" id="GO:0008046">
    <property type="term" value="F:axon guidance receptor activity"/>
    <property type="evidence" value="ECO:0007669"/>
    <property type="project" value="TreeGrafter"/>
</dbReference>
<dbReference type="InterPro" id="IPR013783">
    <property type="entry name" value="Ig-like_fold"/>
</dbReference>
<feature type="domain" description="Ig-like" evidence="4">
    <location>
        <begin position="100"/>
        <end position="194"/>
    </location>
</feature>
<gene>
    <name evidence="5" type="ORF">P5673_018151</name>
</gene>
<protein>
    <submittedName>
        <fullName evidence="5">Fibroblast growth factor receptor-like 1</fullName>
    </submittedName>
</protein>